<protein>
    <recommendedName>
        <fullName evidence="5">Sterol uptake control protein 2</fullName>
    </recommendedName>
</protein>
<name>A0A8H4U8L1_9HYPO</name>
<keyword evidence="1" id="KW-0539">Nucleus</keyword>
<evidence type="ECO:0000256" key="2">
    <source>
        <dbReference type="SAM" id="MobiDB-lite"/>
    </source>
</evidence>
<keyword evidence="4" id="KW-1185">Reference proteome</keyword>
<dbReference type="Pfam" id="PF11951">
    <property type="entry name" value="Fungal_trans_2"/>
    <property type="match status" value="1"/>
</dbReference>
<reference evidence="3" key="2">
    <citation type="submission" date="2020-05" db="EMBL/GenBank/DDBJ databases">
        <authorList>
            <person name="Kim H.-S."/>
            <person name="Proctor R.H."/>
            <person name="Brown D.W."/>
        </authorList>
    </citation>
    <scope>NUCLEOTIDE SEQUENCE</scope>
    <source>
        <strain evidence="3">NRRL 22465</strain>
    </source>
</reference>
<dbReference type="Proteomes" id="UP000635477">
    <property type="component" value="Unassembled WGS sequence"/>
</dbReference>
<dbReference type="InterPro" id="IPR053157">
    <property type="entry name" value="Sterol_Uptake_Regulator"/>
</dbReference>
<dbReference type="InterPro" id="IPR021858">
    <property type="entry name" value="Fun_TF"/>
</dbReference>
<sequence length="352" mass="39757">MHGTHLTRQNEDHPQAEQKRSPYHTDSWANSPAQSPDLFPYFAKFVTGEPVEQSTWLTDLELMHHYTSSTFLTMPRAHELQPLWQLEVPKLALSHVFLLHQLLSVSAYHLTYLHPDRPNLPICASQHQSKAVVGLRSALATINEESCQEVFLGSSLLSICAFASFAAREGEQRRLDDLLDVFLLVRGMRDIINSYTDVLMNSRVKSMFVKGAPDEPAPALNAMIEQLQQLKIPDAFEPDDVSLCRESIASIIAWTEKSMATTNTPELRIAMSWSLSVSAEFLDLVRLRHPVALSILAHYCVILDRAGLTHWYIRGWGKSVLSDITDSIDPNWRVLLDWPLMATEAMARETGQ</sequence>
<gene>
    <name evidence="3" type="ORF">FZEAL_9833</name>
</gene>
<proteinExistence type="predicted"/>
<accession>A0A8H4U8L1</accession>
<evidence type="ECO:0000313" key="3">
    <source>
        <dbReference type="EMBL" id="KAF4971549.1"/>
    </source>
</evidence>
<comment type="caution">
    <text evidence="3">The sequence shown here is derived from an EMBL/GenBank/DDBJ whole genome shotgun (WGS) entry which is preliminary data.</text>
</comment>
<reference evidence="3" key="1">
    <citation type="journal article" date="2020" name="BMC Genomics">
        <title>Correction to: Identification and distribution of gene clusters required for synthesis of sphingolipid metabolism inhibitors in diverse species of the filamentous fungus Fusarium.</title>
        <authorList>
            <person name="Kim H.S."/>
            <person name="Lohmar J.M."/>
            <person name="Busman M."/>
            <person name="Brown D.W."/>
            <person name="Naumann T.A."/>
            <person name="Divon H.H."/>
            <person name="Lysoe E."/>
            <person name="Uhlig S."/>
            <person name="Proctor R.H."/>
        </authorList>
    </citation>
    <scope>NUCLEOTIDE SEQUENCE</scope>
    <source>
        <strain evidence="3">NRRL 22465</strain>
    </source>
</reference>
<evidence type="ECO:0000313" key="4">
    <source>
        <dbReference type="Proteomes" id="UP000635477"/>
    </source>
</evidence>
<dbReference type="PANTHER" id="PTHR47784:SF5">
    <property type="entry name" value="STEROL UPTAKE CONTROL PROTEIN 2"/>
    <property type="match status" value="1"/>
</dbReference>
<organism evidence="3 4">
    <name type="scientific">Fusarium zealandicum</name>
    <dbReference type="NCBI Taxonomy" id="1053134"/>
    <lineage>
        <taxon>Eukaryota</taxon>
        <taxon>Fungi</taxon>
        <taxon>Dikarya</taxon>
        <taxon>Ascomycota</taxon>
        <taxon>Pezizomycotina</taxon>
        <taxon>Sordariomycetes</taxon>
        <taxon>Hypocreomycetidae</taxon>
        <taxon>Hypocreales</taxon>
        <taxon>Nectriaceae</taxon>
        <taxon>Fusarium</taxon>
        <taxon>Fusarium staphyleae species complex</taxon>
    </lineage>
</organism>
<dbReference type="OrthoDB" id="3546279at2759"/>
<dbReference type="AlphaFoldDB" id="A0A8H4U8L1"/>
<dbReference type="PANTHER" id="PTHR47784">
    <property type="entry name" value="STEROL UPTAKE CONTROL PROTEIN 2"/>
    <property type="match status" value="1"/>
</dbReference>
<dbReference type="GO" id="GO:0001228">
    <property type="term" value="F:DNA-binding transcription activator activity, RNA polymerase II-specific"/>
    <property type="evidence" value="ECO:0007669"/>
    <property type="project" value="TreeGrafter"/>
</dbReference>
<feature type="compositionally biased region" description="Basic and acidic residues" evidence="2">
    <location>
        <begin position="8"/>
        <end position="20"/>
    </location>
</feature>
<dbReference type="EMBL" id="JABEYC010000965">
    <property type="protein sequence ID" value="KAF4971549.1"/>
    <property type="molecule type" value="Genomic_DNA"/>
</dbReference>
<evidence type="ECO:0008006" key="5">
    <source>
        <dbReference type="Google" id="ProtNLM"/>
    </source>
</evidence>
<evidence type="ECO:0000256" key="1">
    <source>
        <dbReference type="ARBA" id="ARBA00023242"/>
    </source>
</evidence>
<feature type="region of interest" description="Disordered" evidence="2">
    <location>
        <begin position="1"/>
        <end position="29"/>
    </location>
</feature>